<name>A0AAD3TPH6_9TREE</name>
<organism evidence="2 3">
    <name type="scientific">Cutaneotrichosporon spelunceum</name>
    <dbReference type="NCBI Taxonomy" id="1672016"/>
    <lineage>
        <taxon>Eukaryota</taxon>
        <taxon>Fungi</taxon>
        <taxon>Dikarya</taxon>
        <taxon>Basidiomycota</taxon>
        <taxon>Agaricomycotina</taxon>
        <taxon>Tremellomycetes</taxon>
        <taxon>Trichosporonales</taxon>
        <taxon>Trichosporonaceae</taxon>
        <taxon>Cutaneotrichosporon</taxon>
    </lineage>
</organism>
<dbReference type="GO" id="GO:0000127">
    <property type="term" value="C:transcription factor TFIIIC complex"/>
    <property type="evidence" value="ECO:0007669"/>
    <property type="project" value="InterPro"/>
</dbReference>
<sequence>METRKLPRILSSRSLAGVAAAYSGRNMSWNDDGQLLLVTRQAVTVATAYLTTTLAPPSVQLDLALHRSLNPAARIVKEEEDDDDDTIHVDLPEQATHVLARSQFEVRWWVTAAVSKEKGSEDEYEWTGLGDEVTGIVADRDRLMRAAVWSPSGLNALGGVLLVVLSNHGVASVHAPEDAYNQAWSEIADLSRETIARLGDGEIEDDKPTLAGMLHMRKTAMEWSPPTPLRSMLGIDGSLLALGNRAGGVELWAYDRAFAHLSAVYLPRPFATEVTWSPWKIVDTETCVAQLAAATSDGGVYVLPVTRKAYAESGTWDLTVGSFSTVVPPDKRTVNAMKWITNDALVMTKPGTVSIWSTSEDAPKTIRLERVGNWAGCNALGQAMDIHFVAPHTLRIVLSSLTHHVITDIFNSPRQLYDESLRLTLSARDVFLDGRKKRRRTFLAQTDRELTANTGGYAATDETGDIAAWIAEPVNFHNLDNATEVNRAFDFVVADLAPEGADACVQRLQRALEGPPSLLHRSPLSVLLPHLLGLIALRDFAEVGVAVLALLTPHDLPNPTAAKDSHQSGRRALTHIFWGGSLDAHRLGMVLAQWAERAWPPLAPDFRAAALKFHDIIQRSLAESMAKWAGTDIGEDDAMFVAQLANRAVAASECPACGDKIEFASGTAVCANGHDWALQRHRIAHHHARVPDLHSVSGGVARTLVLEWTGDGGPRADGSGCGRGVRDVRRAVGEAGVGGVATGVPG</sequence>
<comment type="caution">
    <text evidence="2">The sequence shown here is derived from an EMBL/GenBank/DDBJ whole genome shotgun (WGS) entry which is preliminary data.</text>
</comment>
<dbReference type="InterPro" id="IPR015943">
    <property type="entry name" value="WD40/YVTN_repeat-like_dom_sf"/>
</dbReference>
<dbReference type="AlphaFoldDB" id="A0AAD3TPH6"/>
<dbReference type="Pfam" id="PF12657">
    <property type="entry name" value="TFIIIC_delta"/>
    <property type="match status" value="1"/>
</dbReference>
<dbReference type="GO" id="GO:0006384">
    <property type="term" value="P:transcription initiation at RNA polymerase III promoter"/>
    <property type="evidence" value="ECO:0007669"/>
    <property type="project" value="InterPro"/>
</dbReference>
<dbReference type="PANTHER" id="PTHR15496:SF2">
    <property type="entry name" value="GENERAL TRANSCRIPTION FACTOR 3C POLYPEPTIDE 4"/>
    <property type="match status" value="1"/>
</dbReference>
<dbReference type="InterPro" id="IPR044230">
    <property type="entry name" value="GTF3C4"/>
</dbReference>
<gene>
    <name evidence="2" type="ORF">CspeluHIS016_0108890</name>
</gene>
<dbReference type="Gene3D" id="2.130.10.10">
    <property type="entry name" value="YVTN repeat-like/Quinoprotein amine dehydrogenase"/>
    <property type="match status" value="1"/>
</dbReference>
<feature type="domain" description="Transcription factor IIIC 90kDa subunit N-terminal" evidence="1">
    <location>
        <begin position="29"/>
        <end position="402"/>
    </location>
</feature>
<dbReference type="InterPro" id="IPR024761">
    <property type="entry name" value="TFIIIC_delta_N"/>
</dbReference>
<dbReference type="EMBL" id="BTCM01000001">
    <property type="protein sequence ID" value="GMK54303.1"/>
    <property type="molecule type" value="Genomic_DNA"/>
</dbReference>
<accession>A0AAD3TPH6</accession>
<evidence type="ECO:0000313" key="3">
    <source>
        <dbReference type="Proteomes" id="UP001222932"/>
    </source>
</evidence>
<proteinExistence type="predicted"/>
<evidence type="ECO:0000259" key="1">
    <source>
        <dbReference type="Pfam" id="PF12657"/>
    </source>
</evidence>
<evidence type="ECO:0000313" key="2">
    <source>
        <dbReference type="EMBL" id="GMK54303.1"/>
    </source>
</evidence>
<dbReference type="GO" id="GO:0004402">
    <property type="term" value="F:histone acetyltransferase activity"/>
    <property type="evidence" value="ECO:0007669"/>
    <property type="project" value="InterPro"/>
</dbReference>
<keyword evidence="3" id="KW-1185">Reference proteome</keyword>
<dbReference type="Proteomes" id="UP001222932">
    <property type="component" value="Unassembled WGS sequence"/>
</dbReference>
<dbReference type="PANTHER" id="PTHR15496">
    <property type="entry name" value="GENERAL TRANSCRIPTION FACTOR 3C POLYPEPTIDE 4 FAMILY"/>
    <property type="match status" value="1"/>
</dbReference>
<protein>
    <recommendedName>
        <fullName evidence="1">Transcription factor IIIC 90kDa subunit N-terminal domain-containing protein</fullName>
    </recommendedName>
</protein>
<reference evidence="2" key="2">
    <citation type="submission" date="2023-06" db="EMBL/GenBank/DDBJ databases">
        <authorList>
            <person name="Kobayashi Y."/>
            <person name="Kayamori A."/>
            <person name="Aoki K."/>
            <person name="Shiwa Y."/>
            <person name="Fujita N."/>
            <person name="Sugita T."/>
            <person name="Iwasaki W."/>
            <person name="Tanaka N."/>
            <person name="Takashima M."/>
        </authorList>
    </citation>
    <scope>NUCLEOTIDE SEQUENCE</scope>
    <source>
        <strain evidence="2">HIS016</strain>
    </source>
</reference>
<reference evidence="2" key="1">
    <citation type="journal article" date="2023" name="BMC Genomics">
        <title>Chromosome-level genome assemblies of Cutaneotrichosporon spp. (Trichosporonales, Basidiomycota) reveal imbalanced evolution between nucleotide sequences and chromosome synteny.</title>
        <authorList>
            <person name="Kobayashi Y."/>
            <person name="Kayamori A."/>
            <person name="Aoki K."/>
            <person name="Shiwa Y."/>
            <person name="Matsutani M."/>
            <person name="Fujita N."/>
            <person name="Sugita T."/>
            <person name="Iwasaki W."/>
            <person name="Tanaka N."/>
            <person name="Takashima M."/>
        </authorList>
    </citation>
    <scope>NUCLEOTIDE SEQUENCE</scope>
    <source>
        <strain evidence="2">HIS016</strain>
    </source>
</reference>